<comment type="cofactor">
    <cofactor evidence="1">
        <name>FAD</name>
        <dbReference type="ChEBI" id="CHEBI:57692"/>
    </cofactor>
</comment>
<comment type="similarity">
    <text evidence="2">Belongs to the GMC oxidoreductase family.</text>
</comment>
<keyword evidence="3" id="KW-0285">Flavoprotein</keyword>
<sequence>MLKDPVMAAFDYLVVGSGSAADTLASRLSEDAARRVLLLRAGSGRTPTARPSRGLTDGGALSKPASERRSMAEIIDGRRIVYPRGKLTGSSSAVDATLALRGTPQDFGEWAALGNPAWSWEHVRSFYQRLEDDLDHDDDIHGRGGPVPIRRWRPDEFSPCQQSFLQACRKAGFPETDDHNHPAATGVGPAPACRRDPATPWSTVAGYLGGTVRSRANLTVRSVAHVNRVLFAGGRARGVEVTLVGGGVEGVAGDTVVLAAGALTSPAILLRSGIGPASDLRRLGIAVREDRAGVGADLIDRPRTGAFMVPEAEPSGAPGTLVQTVLRTTAPGSARFNDLQYHLVDRLDLALSPDLRRVAAGSTVFGVVAVHQKPRSRGRIVLTAADPASPPDVVLNFLAAESDADVLVDAARTCWELVQAPGVAENGRRPVVLGDDMVDDDEMMRDYVRLSIDSGEHPAGTARMGAASDDSAVVSERLAVHGADNLYIADASVMPSMVSGSGDLTSIMLGERLAHWLRTA</sequence>
<proteinExistence type="inferred from homology"/>
<dbReference type="PROSITE" id="PS00624">
    <property type="entry name" value="GMC_OXRED_2"/>
    <property type="match status" value="1"/>
</dbReference>
<evidence type="ECO:0000256" key="4">
    <source>
        <dbReference type="ARBA" id="ARBA00022827"/>
    </source>
</evidence>
<comment type="caution">
    <text evidence="7">The sequence shown here is derived from an EMBL/GenBank/DDBJ whole genome shotgun (WGS) entry which is preliminary data.</text>
</comment>
<evidence type="ECO:0000256" key="5">
    <source>
        <dbReference type="SAM" id="MobiDB-lite"/>
    </source>
</evidence>
<dbReference type="Gene3D" id="3.50.50.60">
    <property type="entry name" value="FAD/NAD(P)-binding domain"/>
    <property type="match status" value="1"/>
</dbReference>
<feature type="region of interest" description="Disordered" evidence="5">
    <location>
        <begin position="43"/>
        <end position="68"/>
    </location>
</feature>
<organism evidence="7">
    <name type="scientific">Actinoplanes campanulatus</name>
    <dbReference type="NCBI Taxonomy" id="113559"/>
    <lineage>
        <taxon>Bacteria</taxon>
        <taxon>Bacillati</taxon>
        <taxon>Actinomycetota</taxon>
        <taxon>Actinomycetes</taxon>
        <taxon>Micromonosporales</taxon>
        <taxon>Micromonosporaceae</taxon>
        <taxon>Actinoplanes</taxon>
    </lineage>
</organism>
<dbReference type="Gene3D" id="3.30.410.40">
    <property type="match status" value="1"/>
</dbReference>
<evidence type="ECO:0000256" key="3">
    <source>
        <dbReference type="ARBA" id="ARBA00022630"/>
    </source>
</evidence>
<dbReference type="SUPFAM" id="SSF51905">
    <property type="entry name" value="FAD/NAD(P)-binding domain"/>
    <property type="match status" value="1"/>
</dbReference>
<dbReference type="PANTHER" id="PTHR11552:SF147">
    <property type="entry name" value="CHOLINE DEHYDROGENASE, MITOCHONDRIAL"/>
    <property type="match status" value="1"/>
</dbReference>
<dbReference type="InterPro" id="IPR036188">
    <property type="entry name" value="FAD/NAD-bd_sf"/>
</dbReference>
<reference evidence="7" key="1">
    <citation type="submission" date="2021-01" db="EMBL/GenBank/DDBJ databases">
        <title>Whole genome shotgun sequence of Actinoplanes capillaceus NBRC 16408.</title>
        <authorList>
            <person name="Komaki H."/>
            <person name="Tamura T."/>
        </authorList>
    </citation>
    <scope>NUCLEOTIDE SEQUENCE [LARGE SCALE GENOMIC DNA]</scope>
    <source>
        <strain evidence="7">NBRC 16408</strain>
    </source>
</reference>
<dbReference type="Pfam" id="PF05199">
    <property type="entry name" value="GMC_oxred_C"/>
    <property type="match status" value="1"/>
</dbReference>
<protein>
    <submittedName>
        <fullName evidence="7">GMC oxidoreductase</fullName>
    </submittedName>
</protein>
<dbReference type="InterPro" id="IPR000172">
    <property type="entry name" value="GMC_OxRdtase_N"/>
</dbReference>
<dbReference type="InterPro" id="IPR007867">
    <property type="entry name" value="GMC_OxRtase_C"/>
</dbReference>
<evidence type="ECO:0000313" key="7">
    <source>
        <dbReference type="EMBL" id="GID49206.1"/>
    </source>
</evidence>
<feature type="domain" description="Glucose-methanol-choline oxidoreductase N-terminal" evidence="6">
    <location>
        <begin position="261"/>
        <end position="275"/>
    </location>
</feature>
<accession>A0ABQ3WSD9</accession>
<gene>
    <name evidence="7" type="ORF">Aca07nite_64810</name>
</gene>
<dbReference type="PIRSF" id="PIRSF000137">
    <property type="entry name" value="Alcohol_oxidase"/>
    <property type="match status" value="1"/>
</dbReference>
<evidence type="ECO:0000256" key="1">
    <source>
        <dbReference type="ARBA" id="ARBA00001974"/>
    </source>
</evidence>
<dbReference type="Pfam" id="PF00732">
    <property type="entry name" value="GMC_oxred_N"/>
    <property type="match status" value="1"/>
</dbReference>
<dbReference type="SUPFAM" id="SSF54373">
    <property type="entry name" value="FAD-linked reductases, C-terminal domain"/>
    <property type="match status" value="1"/>
</dbReference>
<keyword evidence="4" id="KW-0274">FAD</keyword>
<evidence type="ECO:0000256" key="2">
    <source>
        <dbReference type="ARBA" id="ARBA00010790"/>
    </source>
</evidence>
<evidence type="ECO:0000259" key="6">
    <source>
        <dbReference type="PROSITE" id="PS00624"/>
    </source>
</evidence>
<name>A0ABQ3WSD9_9ACTN</name>
<dbReference type="PANTHER" id="PTHR11552">
    <property type="entry name" value="GLUCOSE-METHANOL-CHOLINE GMC OXIDOREDUCTASE"/>
    <property type="match status" value="1"/>
</dbReference>
<dbReference type="InterPro" id="IPR012132">
    <property type="entry name" value="GMC_OxRdtase"/>
</dbReference>
<dbReference type="EMBL" id="BOMF01000123">
    <property type="protein sequence ID" value="GID49206.1"/>
    <property type="molecule type" value="Genomic_DNA"/>
</dbReference>